<evidence type="ECO:0000256" key="3">
    <source>
        <dbReference type="RuleBase" id="RU000363"/>
    </source>
</evidence>
<protein>
    <submittedName>
        <fullName evidence="5">SDR family NAD(P)-dependent oxidoreductase</fullName>
    </submittedName>
</protein>
<proteinExistence type="inferred from homology"/>
<dbReference type="AlphaFoldDB" id="A0A6G9Y188"/>
<evidence type="ECO:0000256" key="1">
    <source>
        <dbReference type="ARBA" id="ARBA00006484"/>
    </source>
</evidence>
<reference evidence="5 6" key="1">
    <citation type="journal article" date="2019" name="ACS Chem. Biol.">
        <title>Identification and Mobilization of a Cryptic Antibiotic Biosynthesis Gene Locus from a Human-Pathogenic Nocardia Isolate.</title>
        <authorList>
            <person name="Herisse M."/>
            <person name="Ishida K."/>
            <person name="Porter J.L."/>
            <person name="Howden B."/>
            <person name="Hertweck C."/>
            <person name="Stinear T.P."/>
            <person name="Pidot S.J."/>
        </authorList>
    </citation>
    <scope>NUCLEOTIDE SEQUENCE [LARGE SCALE GENOMIC DNA]</scope>
    <source>
        <strain evidence="5 6">AUSMDU00024985</strain>
    </source>
</reference>
<dbReference type="Proteomes" id="UP000501705">
    <property type="component" value="Chromosome"/>
</dbReference>
<dbReference type="PRINTS" id="PR00080">
    <property type="entry name" value="SDRFAMILY"/>
</dbReference>
<dbReference type="EMBL" id="CP046171">
    <property type="protein sequence ID" value="QIS06837.1"/>
    <property type="molecule type" value="Genomic_DNA"/>
</dbReference>
<accession>A0A6G9Y188</accession>
<name>A0A6G9Y188_NOCBR</name>
<dbReference type="CDD" id="cd05233">
    <property type="entry name" value="SDR_c"/>
    <property type="match status" value="1"/>
</dbReference>
<evidence type="ECO:0000313" key="6">
    <source>
        <dbReference type="Proteomes" id="UP000501705"/>
    </source>
</evidence>
<dbReference type="InterPro" id="IPR036291">
    <property type="entry name" value="NAD(P)-bd_dom_sf"/>
</dbReference>
<dbReference type="PANTHER" id="PTHR43391:SF12">
    <property type="entry name" value="OXIDOREDUCTASE EPHD-RELATED"/>
    <property type="match status" value="1"/>
</dbReference>
<dbReference type="Pfam" id="PF00106">
    <property type="entry name" value="adh_short"/>
    <property type="match status" value="1"/>
</dbReference>
<evidence type="ECO:0000313" key="5">
    <source>
        <dbReference type="EMBL" id="QIS06837.1"/>
    </source>
</evidence>
<organism evidence="5 6">
    <name type="scientific">Nocardia brasiliensis</name>
    <dbReference type="NCBI Taxonomy" id="37326"/>
    <lineage>
        <taxon>Bacteria</taxon>
        <taxon>Bacillati</taxon>
        <taxon>Actinomycetota</taxon>
        <taxon>Actinomycetes</taxon>
        <taxon>Mycobacteriales</taxon>
        <taxon>Nocardiaceae</taxon>
        <taxon>Nocardia</taxon>
    </lineage>
</organism>
<feature type="compositionally biased region" description="Low complexity" evidence="4">
    <location>
        <begin position="25"/>
        <end position="35"/>
    </location>
</feature>
<evidence type="ECO:0000256" key="4">
    <source>
        <dbReference type="SAM" id="MobiDB-lite"/>
    </source>
</evidence>
<dbReference type="SUPFAM" id="SSF51735">
    <property type="entry name" value="NAD(P)-binding Rossmann-fold domains"/>
    <property type="match status" value="1"/>
</dbReference>
<gene>
    <name evidence="5" type="ORF">F5X71_35020</name>
</gene>
<keyword evidence="2" id="KW-0560">Oxidoreductase</keyword>
<feature type="region of interest" description="Disordered" evidence="4">
    <location>
        <begin position="20"/>
        <end position="52"/>
    </location>
</feature>
<dbReference type="PANTHER" id="PTHR43391">
    <property type="entry name" value="RETINOL DEHYDROGENASE-RELATED"/>
    <property type="match status" value="1"/>
</dbReference>
<dbReference type="PRINTS" id="PR00081">
    <property type="entry name" value="GDHRDH"/>
</dbReference>
<comment type="similarity">
    <text evidence="1 3">Belongs to the short-chain dehydrogenases/reductases (SDR) family.</text>
</comment>
<sequence length="226" mass="24114">MAEPHVVRNGEVDIAVYESTPRYPPRSSSAPAIPRCGTRASPTRTAGPNRFGGQGNAYELDVSDESAVRKHADDVLREHGVPDILINNAGTGQTGRFLDTPAADFDRVLAVNLHGDVNGRRAFAGAMVERGAGGHIVNLASMAAYTPQAFSAYWTSKAAVFMISDCLRAELAGSGIGVSTICPGIVHIDIVRNTMMSGVSADEELRGQQRYDRLVRFAAARTSSVR</sequence>
<dbReference type="Gene3D" id="3.40.50.720">
    <property type="entry name" value="NAD(P)-binding Rossmann-like Domain"/>
    <property type="match status" value="1"/>
</dbReference>
<dbReference type="InterPro" id="IPR002347">
    <property type="entry name" value="SDR_fam"/>
</dbReference>
<dbReference type="GO" id="GO:0016491">
    <property type="term" value="F:oxidoreductase activity"/>
    <property type="evidence" value="ECO:0007669"/>
    <property type="project" value="UniProtKB-KW"/>
</dbReference>
<evidence type="ECO:0000256" key="2">
    <source>
        <dbReference type="ARBA" id="ARBA00023002"/>
    </source>
</evidence>